<feature type="compositionally biased region" description="Polar residues" evidence="1">
    <location>
        <begin position="71"/>
        <end position="84"/>
    </location>
</feature>
<comment type="caution">
    <text evidence="4">The sequence shown here is derived from an EMBL/GenBank/DDBJ whole genome shotgun (WGS) entry which is preliminary data.</text>
</comment>
<gene>
    <name evidence="4" type="ORF">BHC46_05675</name>
</gene>
<sequence length="148" mass="16681">MRHKILKISLTAALAGSTIMATAAGVYTWRDHKGVNEYSDVPAQLTPAKTQSFNVRTHNSTPLVTPKPNAEASSDSLAEQQAQLNRKIEEQNKLRDEQNKKIEAQNKKTREAACKTAQMNRKMADSLRTNNRDALIQRYEEDVRINCN</sequence>
<dbReference type="RefSeq" id="WP_037406511.1">
    <property type="nucleotide sequence ID" value="NZ_MEIP01000014.1"/>
</dbReference>
<feature type="compositionally biased region" description="Basic and acidic residues" evidence="1">
    <location>
        <begin position="86"/>
        <end position="110"/>
    </location>
</feature>
<dbReference type="eggNOG" id="ENOG50334WK">
    <property type="taxonomic scope" value="Bacteria"/>
</dbReference>
<evidence type="ECO:0000313" key="4">
    <source>
        <dbReference type="EMBL" id="PIT47777.1"/>
    </source>
</evidence>
<dbReference type="Proteomes" id="UP000229970">
    <property type="component" value="Unassembled WGS sequence"/>
</dbReference>
<evidence type="ECO:0000313" key="5">
    <source>
        <dbReference type="Proteomes" id="UP000229970"/>
    </source>
</evidence>
<proteinExistence type="predicted"/>
<protein>
    <recommendedName>
        <fullName evidence="3">DUF4124 domain-containing protein</fullName>
    </recommendedName>
</protein>
<organism evidence="4 5">
    <name type="scientific">Snodgrassella alvi</name>
    <dbReference type="NCBI Taxonomy" id="1196083"/>
    <lineage>
        <taxon>Bacteria</taxon>
        <taxon>Pseudomonadati</taxon>
        <taxon>Pseudomonadota</taxon>
        <taxon>Betaproteobacteria</taxon>
        <taxon>Neisseriales</taxon>
        <taxon>Neisseriaceae</taxon>
        <taxon>Snodgrassella</taxon>
    </lineage>
</organism>
<feature type="domain" description="DUF4124" evidence="3">
    <location>
        <begin position="17"/>
        <end position="68"/>
    </location>
</feature>
<dbReference type="OrthoDB" id="8613872at2"/>
<feature type="signal peptide" evidence="2">
    <location>
        <begin position="1"/>
        <end position="23"/>
    </location>
</feature>
<dbReference type="InterPro" id="IPR025392">
    <property type="entry name" value="DUF4124"/>
</dbReference>
<feature type="compositionally biased region" description="Polar residues" evidence="1">
    <location>
        <begin position="50"/>
        <end position="63"/>
    </location>
</feature>
<dbReference type="EMBL" id="MEIP01000014">
    <property type="protein sequence ID" value="PIT47777.1"/>
    <property type="molecule type" value="Genomic_DNA"/>
</dbReference>
<name>A0A066TU24_9NEIS</name>
<feature type="chain" id="PRO_5015027350" description="DUF4124 domain-containing protein" evidence="2">
    <location>
        <begin position="24"/>
        <end position="148"/>
    </location>
</feature>
<keyword evidence="2" id="KW-0732">Signal</keyword>
<reference evidence="4 5" key="1">
    <citation type="journal article" date="2017" name="MBio">
        <title>Type VI secretion-mediated competition in the bee gut microbiome.</title>
        <authorList>
            <person name="Steele M.I."/>
            <person name="Kwong W.K."/>
            <person name="Powell J.E."/>
            <person name="Whiteley M."/>
            <person name="Moran N.A."/>
        </authorList>
    </citation>
    <scope>NUCLEOTIDE SEQUENCE [LARGE SCALE GENOMIC DNA]</scope>
    <source>
        <strain evidence="4 5">Ruf1-X</strain>
    </source>
</reference>
<feature type="region of interest" description="Disordered" evidence="1">
    <location>
        <begin position="50"/>
        <end position="110"/>
    </location>
</feature>
<dbReference type="Pfam" id="PF13511">
    <property type="entry name" value="DUF4124"/>
    <property type="match status" value="1"/>
</dbReference>
<accession>A0A066TU24</accession>
<evidence type="ECO:0000256" key="1">
    <source>
        <dbReference type="SAM" id="MobiDB-lite"/>
    </source>
</evidence>
<dbReference type="AlphaFoldDB" id="A0A066TU24"/>
<evidence type="ECO:0000256" key="2">
    <source>
        <dbReference type="SAM" id="SignalP"/>
    </source>
</evidence>
<evidence type="ECO:0000259" key="3">
    <source>
        <dbReference type="Pfam" id="PF13511"/>
    </source>
</evidence>